<evidence type="ECO:0008006" key="4">
    <source>
        <dbReference type="Google" id="ProtNLM"/>
    </source>
</evidence>
<evidence type="ECO:0000256" key="1">
    <source>
        <dbReference type="SAM" id="MobiDB-lite"/>
    </source>
</evidence>
<proteinExistence type="predicted"/>
<organism evidence="2 3">
    <name type="scientific">Microcella alkalica</name>
    <dbReference type="NCBI Taxonomy" id="355930"/>
    <lineage>
        <taxon>Bacteria</taxon>
        <taxon>Bacillati</taxon>
        <taxon>Actinomycetota</taxon>
        <taxon>Actinomycetes</taxon>
        <taxon>Micrococcales</taxon>
        <taxon>Microbacteriaceae</taxon>
        <taxon>Microcella</taxon>
    </lineage>
</organism>
<reference evidence="2 3" key="1">
    <citation type="submission" date="2020-07" db="EMBL/GenBank/DDBJ databases">
        <title>Sequencing the genomes of 1000 actinobacteria strains.</title>
        <authorList>
            <person name="Klenk H.-P."/>
        </authorList>
    </citation>
    <scope>NUCLEOTIDE SEQUENCE [LARGE SCALE GENOMIC DNA]</scope>
    <source>
        <strain evidence="2 3">DSM 19663</strain>
    </source>
</reference>
<evidence type="ECO:0000313" key="3">
    <source>
        <dbReference type="Proteomes" id="UP000585905"/>
    </source>
</evidence>
<dbReference type="Proteomes" id="UP000585905">
    <property type="component" value="Unassembled WGS sequence"/>
</dbReference>
<name>A0A839E7C9_9MICO</name>
<dbReference type="RefSeq" id="WP_182489873.1">
    <property type="nucleotide sequence ID" value="NZ_BAAAOV010000007.1"/>
</dbReference>
<feature type="region of interest" description="Disordered" evidence="1">
    <location>
        <begin position="175"/>
        <end position="194"/>
    </location>
</feature>
<evidence type="ECO:0000313" key="2">
    <source>
        <dbReference type="EMBL" id="MBA8847053.1"/>
    </source>
</evidence>
<protein>
    <recommendedName>
        <fullName evidence="4">AbiEi antitoxin C-terminal domain-containing protein</fullName>
    </recommendedName>
</protein>
<dbReference type="EMBL" id="JACGWX010000001">
    <property type="protein sequence ID" value="MBA8847053.1"/>
    <property type="molecule type" value="Genomic_DNA"/>
</dbReference>
<dbReference type="AlphaFoldDB" id="A0A839E7C9"/>
<keyword evidence="3" id="KW-1185">Reference proteome</keyword>
<comment type="caution">
    <text evidence="2">The sequence shown here is derived from an EMBL/GenBank/DDBJ whole genome shotgun (WGS) entry which is preliminary data.</text>
</comment>
<sequence length="194" mass="20892">MTPRLPLVLDDRHLPSVELRAAQLDGELGALGDAFLVTDSPDTPAARAASLACRVPARTILEGRSAAWVWGWTHECGALRLCVPLRARIGSELRRSLSVREVSIEPDEIQLIAGLSITSPERTLIDLARLDERSDIVALLASGITVGGMTDDVVSTALDRRPASAGRRRARQRLRAAREALDPGSASADPVSRY</sequence>
<gene>
    <name evidence="2" type="ORF">FHX53_000617</name>
</gene>
<accession>A0A839E7C9</accession>